<dbReference type="SUPFAM" id="SSF53300">
    <property type="entry name" value="vWA-like"/>
    <property type="match status" value="1"/>
</dbReference>
<evidence type="ECO:0000256" key="1">
    <source>
        <dbReference type="SAM" id="MobiDB-lite"/>
    </source>
</evidence>
<dbReference type="KEGG" id="rml:FF011L_12820"/>
<evidence type="ECO:0000259" key="2">
    <source>
        <dbReference type="PROSITE" id="PS50234"/>
    </source>
</evidence>
<dbReference type="AlphaFoldDB" id="A0A517MCD8"/>
<evidence type="ECO:0000313" key="3">
    <source>
        <dbReference type="EMBL" id="QDS92535.1"/>
    </source>
</evidence>
<name>A0A517MCD8_9BACT</name>
<feature type="region of interest" description="Disordered" evidence="1">
    <location>
        <begin position="666"/>
        <end position="706"/>
    </location>
</feature>
<accession>A0A517MCD8</accession>
<dbReference type="Pfam" id="PF00092">
    <property type="entry name" value="VWA"/>
    <property type="match status" value="1"/>
</dbReference>
<feature type="compositionally biased region" description="Basic residues" evidence="1">
    <location>
        <begin position="693"/>
        <end position="706"/>
    </location>
</feature>
<evidence type="ECO:0000313" key="4">
    <source>
        <dbReference type="Proteomes" id="UP000320672"/>
    </source>
</evidence>
<dbReference type="CDD" id="cd00198">
    <property type="entry name" value="vWFA"/>
    <property type="match status" value="1"/>
</dbReference>
<feature type="region of interest" description="Disordered" evidence="1">
    <location>
        <begin position="1"/>
        <end position="54"/>
    </location>
</feature>
<dbReference type="InterPro" id="IPR002035">
    <property type="entry name" value="VWF_A"/>
</dbReference>
<feature type="domain" description="VWFA" evidence="2">
    <location>
        <begin position="211"/>
        <end position="365"/>
    </location>
</feature>
<dbReference type="Gene3D" id="3.40.50.410">
    <property type="entry name" value="von Willebrand factor, type A domain"/>
    <property type="match status" value="1"/>
</dbReference>
<reference evidence="3 4" key="1">
    <citation type="submission" date="2019-02" db="EMBL/GenBank/DDBJ databases">
        <title>Deep-cultivation of Planctomycetes and their phenomic and genomic characterization uncovers novel biology.</title>
        <authorList>
            <person name="Wiegand S."/>
            <person name="Jogler M."/>
            <person name="Boedeker C."/>
            <person name="Pinto D."/>
            <person name="Vollmers J."/>
            <person name="Rivas-Marin E."/>
            <person name="Kohn T."/>
            <person name="Peeters S.H."/>
            <person name="Heuer A."/>
            <person name="Rast P."/>
            <person name="Oberbeckmann S."/>
            <person name="Bunk B."/>
            <person name="Jeske O."/>
            <person name="Meyerdierks A."/>
            <person name="Storesund J.E."/>
            <person name="Kallscheuer N."/>
            <person name="Luecker S."/>
            <person name="Lage O.M."/>
            <person name="Pohl T."/>
            <person name="Merkel B.J."/>
            <person name="Hornburger P."/>
            <person name="Mueller R.-W."/>
            <person name="Bruemmer F."/>
            <person name="Labrenz M."/>
            <person name="Spormann A.M."/>
            <person name="Op den Camp H."/>
            <person name="Overmann J."/>
            <person name="Amann R."/>
            <person name="Jetten M.S.M."/>
            <person name="Mascher T."/>
            <person name="Medema M.H."/>
            <person name="Devos D.P."/>
            <person name="Kaster A.-K."/>
            <person name="Ovreas L."/>
            <person name="Rohde M."/>
            <person name="Galperin M.Y."/>
            <person name="Jogler C."/>
        </authorList>
    </citation>
    <scope>NUCLEOTIDE SEQUENCE [LARGE SCALE GENOMIC DNA]</scope>
    <source>
        <strain evidence="3 4">FF011L</strain>
    </source>
</reference>
<organism evidence="3 4">
    <name type="scientific">Roseimaritima multifibrata</name>
    <dbReference type="NCBI Taxonomy" id="1930274"/>
    <lineage>
        <taxon>Bacteria</taxon>
        <taxon>Pseudomonadati</taxon>
        <taxon>Planctomycetota</taxon>
        <taxon>Planctomycetia</taxon>
        <taxon>Pirellulales</taxon>
        <taxon>Pirellulaceae</taxon>
        <taxon>Roseimaritima</taxon>
    </lineage>
</organism>
<dbReference type="RefSeq" id="WP_145350772.1">
    <property type="nucleotide sequence ID" value="NZ_CP036262.1"/>
</dbReference>
<dbReference type="InterPro" id="IPR036465">
    <property type="entry name" value="vWFA_dom_sf"/>
</dbReference>
<dbReference type="PROSITE" id="PS50234">
    <property type="entry name" value="VWFA"/>
    <property type="match status" value="1"/>
</dbReference>
<sequence>MSIDSVPSYDSASSRTPVPLAGGPDSGASEDLLQDVHVDEDEEGLYEDEEEEGEEWFTDESVAFVASLLTHMAILLGLAFIPILIEKDPSAVVLVSSPPEYDQERVEVITDIAYSLAPSEKIGANSEAEAELSEASAEMFAEVAEIPQPIDLRESPIATINISKMFQEAVAPVDRLKELKGKTGVGAVGAAGAVDRLTWEILQSMQERPTLVVWLFDQSGSLHRQRQEIRDRFDRIYKELKLVEESGHEAFERQDPSTAQLVTSIFGFGQKVELLTPEPIVDLAEIKSIVDNIQVDSSGVEQVFTAIYSAAREYKGLRRHRLGVGAQRNVMLVVVTDERGDDADGLNPTIDICRKYGMPVYVIGVPAPFGRETTFVKYVDPDPKYDQSPQWAQVDQGPESLLPERVKIGFTGNYAEEPVMDSGFGPFSLTRLCYDTGGIYFTVHPNRNVNRRVKGSEIEAFSANMSYFFDPNTMAPYRPDYVSKEDYERLVQSSPMRQALVAAAQLPGVDRLERPQTRFVKRSEAGLVGDLTTAQQDAAKLEPRINRMADVLLRGEDGRNDETSPRWQAGFDLALGRVLALKVRTETYNAMLAAAKRGMPFKDEKNNTWVIAPDAEISVGSKWERQSAQAVELLERVVKEHAGTPWAILAKQELETPLGWKWKEEFTDLNPRPAGGGNNNNNNNPPPSDDKKRMLKKAPKRPIPKL</sequence>
<dbReference type="Proteomes" id="UP000320672">
    <property type="component" value="Chromosome"/>
</dbReference>
<dbReference type="EMBL" id="CP036262">
    <property type="protein sequence ID" value="QDS92535.1"/>
    <property type="molecule type" value="Genomic_DNA"/>
</dbReference>
<dbReference type="OrthoDB" id="239512at2"/>
<proteinExistence type="predicted"/>
<protein>
    <recommendedName>
        <fullName evidence="2">VWFA domain-containing protein</fullName>
    </recommendedName>
</protein>
<feature type="compositionally biased region" description="Acidic residues" evidence="1">
    <location>
        <begin position="38"/>
        <end position="54"/>
    </location>
</feature>
<keyword evidence="4" id="KW-1185">Reference proteome</keyword>
<gene>
    <name evidence="3" type="ORF">FF011L_12820</name>
</gene>